<sequence length="482" mass="54708">MITLYDFPTTLSYKSMSPYVWRVRFALNIKGIQHQTEWVEYADLEKRFKELGLPPTGSKPDGSPFYTVPAIYDDSTNTQISDSLKIIEYLDQAYPNTPRIIPPGTNILNTAFDWGFRQALLKLWPLVAPNIVANLKGASSDKYRQRLEGAMGMSMEQLKENKELQEKLWAEAQESLKVPISWFKTPDGKVQGGPWIMGNEVTMSDLITSSGIGFAAINAGEDIAFQAMITLYDFPTSLPGKSISPYAWRVRLALNLKGIEHQTEWIPSCDLEKRLRELDIPPSEIKPDGTPAYTIPAIFDSSTNARISDSLKIIEYLDETYPDTPKLLSPGTEVLTEAFNWAVGRNMRRSIWPFTVVKIIPNIDEKSSLKYQSVFESKAKMNIEEFKQNTVMMDKLWKDAEEGYSTINDWRKAASKSPENQPVGPWITGKDIKLPDIVLAANLAWPVAVFGEDSEEWKKIGGWNDGRWREYWGLIKQYATVH</sequence>
<feature type="domain" description="GST N-terminal" evidence="1">
    <location>
        <begin position="7"/>
        <end position="98"/>
    </location>
</feature>
<dbReference type="Pfam" id="PF13409">
    <property type="entry name" value="GST_N_2"/>
    <property type="match status" value="2"/>
</dbReference>
<proteinExistence type="predicted"/>
<keyword evidence="3" id="KW-1185">Reference proteome</keyword>
<gene>
    <name evidence="2" type="ORF">H1R20_g2354</name>
</gene>
<name>A0A9W8JQ11_9AGAR</name>
<dbReference type="InterPro" id="IPR004045">
    <property type="entry name" value="Glutathione_S-Trfase_N"/>
</dbReference>
<dbReference type="SUPFAM" id="SSF52833">
    <property type="entry name" value="Thioredoxin-like"/>
    <property type="match status" value="2"/>
</dbReference>
<feature type="domain" description="GST N-terminal" evidence="1">
    <location>
        <begin position="234"/>
        <end position="325"/>
    </location>
</feature>
<dbReference type="Gene3D" id="3.40.30.10">
    <property type="entry name" value="Glutaredoxin"/>
    <property type="match status" value="2"/>
</dbReference>
<dbReference type="Pfam" id="PF22041">
    <property type="entry name" value="GST_C_7"/>
    <property type="match status" value="2"/>
</dbReference>
<dbReference type="PANTHER" id="PTHR42673:SF4">
    <property type="entry name" value="MALEYLACETOACETATE ISOMERASE"/>
    <property type="match status" value="1"/>
</dbReference>
<evidence type="ECO:0000259" key="1">
    <source>
        <dbReference type="PROSITE" id="PS50404"/>
    </source>
</evidence>
<dbReference type="PROSITE" id="PS50404">
    <property type="entry name" value="GST_NTER"/>
    <property type="match status" value="2"/>
</dbReference>
<dbReference type="OrthoDB" id="4951845at2759"/>
<comment type="caution">
    <text evidence="2">The sequence shown here is derived from an EMBL/GenBank/DDBJ whole genome shotgun (WGS) entry which is preliminary data.</text>
</comment>
<dbReference type="GO" id="GO:0016034">
    <property type="term" value="F:maleylacetoacetate isomerase activity"/>
    <property type="evidence" value="ECO:0007669"/>
    <property type="project" value="TreeGrafter"/>
</dbReference>
<dbReference type="GO" id="GO:0006749">
    <property type="term" value="P:glutathione metabolic process"/>
    <property type="evidence" value="ECO:0007669"/>
    <property type="project" value="TreeGrafter"/>
</dbReference>
<dbReference type="PANTHER" id="PTHR42673">
    <property type="entry name" value="MALEYLACETOACETATE ISOMERASE"/>
    <property type="match status" value="1"/>
</dbReference>
<dbReference type="GO" id="GO:0004364">
    <property type="term" value="F:glutathione transferase activity"/>
    <property type="evidence" value="ECO:0007669"/>
    <property type="project" value="TreeGrafter"/>
</dbReference>
<dbReference type="EMBL" id="JANBPK010000710">
    <property type="protein sequence ID" value="KAJ2934765.1"/>
    <property type="molecule type" value="Genomic_DNA"/>
</dbReference>
<organism evidence="2 3">
    <name type="scientific">Candolleomyces eurysporus</name>
    <dbReference type="NCBI Taxonomy" id="2828524"/>
    <lineage>
        <taxon>Eukaryota</taxon>
        <taxon>Fungi</taxon>
        <taxon>Dikarya</taxon>
        <taxon>Basidiomycota</taxon>
        <taxon>Agaricomycotina</taxon>
        <taxon>Agaricomycetes</taxon>
        <taxon>Agaricomycetidae</taxon>
        <taxon>Agaricales</taxon>
        <taxon>Agaricineae</taxon>
        <taxon>Psathyrellaceae</taxon>
        <taxon>Candolleomyces</taxon>
    </lineage>
</organism>
<dbReference type="InterPro" id="IPR036249">
    <property type="entry name" value="Thioredoxin-like_sf"/>
</dbReference>
<reference evidence="2" key="1">
    <citation type="submission" date="2022-06" db="EMBL/GenBank/DDBJ databases">
        <title>Genome Sequence of Candolleomyces eurysporus.</title>
        <authorList>
            <person name="Buettner E."/>
        </authorList>
    </citation>
    <scope>NUCLEOTIDE SEQUENCE</scope>
    <source>
        <strain evidence="2">VTCC 930004</strain>
    </source>
</reference>
<protein>
    <recommendedName>
        <fullName evidence="1">GST N-terminal domain-containing protein</fullName>
    </recommendedName>
</protein>
<feature type="non-terminal residue" evidence="2">
    <location>
        <position position="482"/>
    </location>
</feature>
<evidence type="ECO:0000313" key="2">
    <source>
        <dbReference type="EMBL" id="KAJ2934765.1"/>
    </source>
</evidence>
<dbReference type="Proteomes" id="UP001140091">
    <property type="component" value="Unassembled WGS sequence"/>
</dbReference>
<evidence type="ECO:0000313" key="3">
    <source>
        <dbReference type="Proteomes" id="UP001140091"/>
    </source>
</evidence>
<dbReference type="InterPro" id="IPR054416">
    <property type="entry name" value="GST_UstS-like_C"/>
</dbReference>
<dbReference type="GO" id="GO:0006559">
    <property type="term" value="P:L-phenylalanine catabolic process"/>
    <property type="evidence" value="ECO:0007669"/>
    <property type="project" value="TreeGrafter"/>
</dbReference>
<accession>A0A9W8JQ11</accession>
<dbReference type="AlphaFoldDB" id="A0A9W8JQ11"/>
<dbReference type="Gene3D" id="1.20.1050.10">
    <property type="match status" value="2"/>
</dbReference>